<proteinExistence type="predicted"/>
<gene>
    <name evidence="1" type="ORF">OUZ56_012444</name>
</gene>
<sequence>MKLIVSNERKTAPTRRSCLVKGPLLPPMCSVNVDSADQCPALRIDSTDTPDAAALDAAAPRLEWPEKRSVSTPAAFSSFLIQAEIVELCTWGCWPTEPMNKRSLFLSVRYFSVTSQYRLRHLPGAPPLWAFLNLESEKETPSAVKLIDLLSIPASSLALSRVARDRRVASFEANAPTESEAFSCPLR</sequence>
<organism evidence="1 2">
    <name type="scientific">Daphnia magna</name>
    <dbReference type="NCBI Taxonomy" id="35525"/>
    <lineage>
        <taxon>Eukaryota</taxon>
        <taxon>Metazoa</taxon>
        <taxon>Ecdysozoa</taxon>
        <taxon>Arthropoda</taxon>
        <taxon>Crustacea</taxon>
        <taxon>Branchiopoda</taxon>
        <taxon>Diplostraca</taxon>
        <taxon>Cladocera</taxon>
        <taxon>Anomopoda</taxon>
        <taxon>Daphniidae</taxon>
        <taxon>Daphnia</taxon>
    </lineage>
</organism>
<keyword evidence="2" id="KW-1185">Reference proteome</keyword>
<protein>
    <submittedName>
        <fullName evidence="1">Uncharacterized protein</fullName>
    </submittedName>
</protein>
<reference evidence="1 2" key="1">
    <citation type="journal article" date="2023" name="Nucleic Acids Res.">
        <title>The hologenome of Daphnia magna reveals possible DNA methylation and microbiome-mediated evolution of the host genome.</title>
        <authorList>
            <person name="Chaturvedi A."/>
            <person name="Li X."/>
            <person name="Dhandapani V."/>
            <person name="Marshall H."/>
            <person name="Kissane S."/>
            <person name="Cuenca-Cambronero M."/>
            <person name="Asole G."/>
            <person name="Calvet F."/>
            <person name="Ruiz-Romero M."/>
            <person name="Marangio P."/>
            <person name="Guigo R."/>
            <person name="Rago D."/>
            <person name="Mirbahai L."/>
            <person name="Eastwood N."/>
            <person name="Colbourne J.K."/>
            <person name="Zhou J."/>
            <person name="Mallon E."/>
            <person name="Orsini L."/>
        </authorList>
    </citation>
    <scope>NUCLEOTIDE SEQUENCE [LARGE SCALE GENOMIC DNA]</scope>
    <source>
        <strain evidence="1">LRV0_1</strain>
    </source>
</reference>
<accession>A0ABQ9Z363</accession>
<dbReference type="Proteomes" id="UP001234178">
    <property type="component" value="Unassembled WGS sequence"/>
</dbReference>
<comment type="caution">
    <text evidence="1">The sequence shown here is derived from an EMBL/GenBank/DDBJ whole genome shotgun (WGS) entry which is preliminary data.</text>
</comment>
<evidence type="ECO:0000313" key="1">
    <source>
        <dbReference type="EMBL" id="KAK4007284.1"/>
    </source>
</evidence>
<dbReference type="EMBL" id="JAOYFB010000002">
    <property type="protein sequence ID" value="KAK4007284.1"/>
    <property type="molecule type" value="Genomic_DNA"/>
</dbReference>
<evidence type="ECO:0000313" key="2">
    <source>
        <dbReference type="Proteomes" id="UP001234178"/>
    </source>
</evidence>
<name>A0ABQ9Z363_9CRUS</name>